<evidence type="ECO:0000256" key="2">
    <source>
        <dbReference type="SAM" id="Phobius"/>
    </source>
</evidence>
<keyword evidence="1" id="KW-0175">Coiled coil</keyword>
<dbReference type="Proteomes" id="UP000195521">
    <property type="component" value="Unassembled WGS sequence"/>
</dbReference>
<dbReference type="AlphaFoldDB" id="A0A1Y1JU79"/>
<evidence type="ECO:0000256" key="1">
    <source>
        <dbReference type="SAM" id="Coils"/>
    </source>
</evidence>
<dbReference type="GeneID" id="39745475"/>
<accession>A0A1Y1JU79</accession>
<evidence type="ECO:0000313" key="3">
    <source>
        <dbReference type="EMBL" id="GAW84667.1"/>
    </source>
</evidence>
<dbReference type="OrthoDB" id="10297805at2759"/>
<protein>
    <submittedName>
        <fullName evidence="3">Variable surface protein</fullName>
    </submittedName>
</protein>
<keyword evidence="2" id="KW-0472">Membrane</keyword>
<comment type="caution">
    <text evidence="3">The sequence shown here is derived from an EMBL/GenBank/DDBJ whole genome shotgun (WGS) entry which is preliminary data.</text>
</comment>
<evidence type="ECO:0000313" key="4">
    <source>
        <dbReference type="Proteomes" id="UP000195521"/>
    </source>
</evidence>
<organism evidence="3 4">
    <name type="scientific">Plasmodium gonderi</name>
    <dbReference type="NCBI Taxonomy" id="77519"/>
    <lineage>
        <taxon>Eukaryota</taxon>
        <taxon>Sar</taxon>
        <taxon>Alveolata</taxon>
        <taxon>Apicomplexa</taxon>
        <taxon>Aconoidasida</taxon>
        <taxon>Haemosporida</taxon>
        <taxon>Plasmodiidae</taxon>
        <taxon>Plasmodium</taxon>
        <taxon>Plasmodium (Plasmodium)</taxon>
    </lineage>
</organism>
<keyword evidence="4" id="KW-1185">Reference proteome</keyword>
<sequence>MMENIYESISSFPLCQSTIDSYENSLDQQDKIKCNTVIQKYFTNENSDKNNICPIALKYLDYINRYVNNLPKEAACYYLYYWIYEKIKSYNKTCEIKNVYDDIIKLHKADNNTGYMCTTYINNTILYDQIDKVKYMYEIYKCLDIRELENKKNVDTIFCQALVDKINQYNQKNRNVEIEFREQEIIQTCKNNIGSAIAIPILISLIISLLLYIAYKVNNYIKKKKIRWKNLNNSALRHVIIYTIYNIIYSDFVNSIFIM</sequence>
<name>A0A1Y1JU79_PLAGO</name>
<keyword evidence="2" id="KW-1133">Transmembrane helix</keyword>
<keyword evidence="2" id="KW-0812">Transmembrane</keyword>
<feature type="coiled-coil region" evidence="1">
    <location>
        <begin position="159"/>
        <end position="186"/>
    </location>
</feature>
<feature type="transmembrane region" description="Helical" evidence="2">
    <location>
        <begin position="193"/>
        <end position="215"/>
    </location>
</feature>
<reference evidence="4" key="1">
    <citation type="submission" date="2017-04" db="EMBL/GenBank/DDBJ databases">
        <title>Plasmodium gonderi genome.</title>
        <authorList>
            <person name="Arisue N."/>
            <person name="Honma H."/>
            <person name="Kawai S."/>
            <person name="Tougan T."/>
            <person name="Tanabe K."/>
            <person name="Horii T."/>
        </authorList>
    </citation>
    <scope>NUCLEOTIDE SEQUENCE [LARGE SCALE GENOMIC DNA]</scope>
    <source>
        <strain evidence="4">ATCC 30045</strain>
    </source>
</reference>
<gene>
    <name evidence="3" type="ORF">PGO_004290</name>
</gene>
<feature type="transmembrane region" description="Helical" evidence="2">
    <location>
        <begin position="235"/>
        <end position="258"/>
    </location>
</feature>
<dbReference type="EMBL" id="BDQF01000585">
    <property type="protein sequence ID" value="GAW84667.1"/>
    <property type="molecule type" value="Genomic_DNA"/>
</dbReference>
<dbReference type="RefSeq" id="XP_028547256.1">
    <property type="nucleotide sequence ID" value="XM_028691455.1"/>
</dbReference>
<proteinExistence type="predicted"/>